<keyword evidence="6 12" id="KW-1133">Transmembrane helix</keyword>
<evidence type="ECO:0000256" key="3">
    <source>
        <dbReference type="ARBA" id="ARBA00022448"/>
    </source>
</evidence>
<keyword evidence="5 12" id="KW-0812">Transmembrane</keyword>
<dbReference type="InterPro" id="IPR051163">
    <property type="entry name" value="Sodium:Solute_Symporter_SSF"/>
</dbReference>
<feature type="transmembrane region" description="Helical" evidence="12">
    <location>
        <begin position="449"/>
        <end position="466"/>
    </location>
</feature>
<dbReference type="CDD" id="cd11492">
    <property type="entry name" value="SLC5sbd_NIS-SMVT"/>
    <property type="match status" value="1"/>
</dbReference>
<evidence type="ECO:0000256" key="6">
    <source>
        <dbReference type="ARBA" id="ARBA00022989"/>
    </source>
</evidence>
<evidence type="ECO:0000256" key="5">
    <source>
        <dbReference type="ARBA" id="ARBA00022692"/>
    </source>
</evidence>
<dbReference type="PANTHER" id="PTHR42985:SF40">
    <property type="entry name" value="LD47995P-RELATED"/>
    <property type="match status" value="1"/>
</dbReference>
<reference evidence="13 14" key="1">
    <citation type="journal article" date="2016" name="Nat. Commun.">
        <title>Extremotolerant tardigrade genome and improved radiotolerance of human cultured cells by tardigrade-unique protein.</title>
        <authorList>
            <person name="Hashimoto T."/>
            <person name="Horikawa D.D."/>
            <person name="Saito Y."/>
            <person name="Kuwahara H."/>
            <person name="Kozuka-Hata H."/>
            <person name="Shin-I T."/>
            <person name="Minakuchi Y."/>
            <person name="Ohishi K."/>
            <person name="Motoyama A."/>
            <person name="Aizu T."/>
            <person name="Enomoto A."/>
            <person name="Kondo K."/>
            <person name="Tanaka S."/>
            <person name="Hara Y."/>
            <person name="Koshikawa S."/>
            <person name="Sagara H."/>
            <person name="Miura T."/>
            <person name="Yokobori S."/>
            <person name="Miyagawa K."/>
            <person name="Suzuki Y."/>
            <person name="Kubo T."/>
            <person name="Oyama M."/>
            <person name="Kohara Y."/>
            <person name="Fujiyama A."/>
            <person name="Arakawa K."/>
            <person name="Katayama T."/>
            <person name="Toyoda A."/>
            <person name="Kunieda T."/>
        </authorList>
    </citation>
    <scope>NUCLEOTIDE SEQUENCE [LARGE SCALE GENOMIC DNA]</scope>
    <source>
        <strain evidence="13 14">YOKOZUNA-1</strain>
    </source>
</reference>
<feature type="transmembrane region" description="Helical" evidence="12">
    <location>
        <begin position="196"/>
        <end position="215"/>
    </location>
</feature>
<feature type="transmembrane region" description="Helical" evidence="12">
    <location>
        <begin position="20"/>
        <end position="39"/>
    </location>
</feature>
<protein>
    <submittedName>
        <fullName evidence="13">Uncharacterized protein</fullName>
    </submittedName>
</protein>
<dbReference type="OrthoDB" id="6132759at2759"/>
<dbReference type="EMBL" id="BDGG01000001">
    <property type="protein sequence ID" value="GAU89244.1"/>
    <property type="molecule type" value="Genomic_DNA"/>
</dbReference>
<comment type="subcellular location">
    <subcellularLocation>
        <location evidence="1">Cell membrane</location>
        <topology evidence="1">Multi-pass membrane protein</topology>
    </subcellularLocation>
</comment>
<feature type="transmembrane region" description="Helical" evidence="12">
    <location>
        <begin position="422"/>
        <end position="442"/>
    </location>
</feature>
<comment type="similarity">
    <text evidence="2 11">Belongs to the sodium:solute symporter (SSF) (TC 2.A.21) family.</text>
</comment>
<name>A0A1D1UHP9_RAMVA</name>
<dbReference type="NCBIfam" id="TIGR00813">
    <property type="entry name" value="sss"/>
    <property type="match status" value="1"/>
</dbReference>
<dbReference type="AlphaFoldDB" id="A0A1D1UHP9"/>
<dbReference type="GO" id="GO:0005886">
    <property type="term" value="C:plasma membrane"/>
    <property type="evidence" value="ECO:0007669"/>
    <property type="project" value="UniProtKB-SubCell"/>
</dbReference>
<dbReference type="Proteomes" id="UP000186922">
    <property type="component" value="Unassembled WGS sequence"/>
</dbReference>
<evidence type="ECO:0000256" key="7">
    <source>
        <dbReference type="ARBA" id="ARBA00023053"/>
    </source>
</evidence>
<keyword evidence="14" id="KW-1185">Reference proteome</keyword>
<keyword evidence="3" id="KW-0813">Transport</keyword>
<dbReference type="GO" id="GO:0006814">
    <property type="term" value="P:sodium ion transport"/>
    <property type="evidence" value="ECO:0007669"/>
    <property type="project" value="UniProtKB-KW"/>
</dbReference>
<keyword evidence="9 12" id="KW-0472">Membrane</keyword>
<accession>A0A1D1UHP9</accession>
<organism evidence="13 14">
    <name type="scientific">Ramazzottius varieornatus</name>
    <name type="common">Water bear</name>
    <name type="synonym">Tardigrade</name>
    <dbReference type="NCBI Taxonomy" id="947166"/>
    <lineage>
        <taxon>Eukaryota</taxon>
        <taxon>Metazoa</taxon>
        <taxon>Ecdysozoa</taxon>
        <taxon>Tardigrada</taxon>
        <taxon>Eutardigrada</taxon>
        <taxon>Parachela</taxon>
        <taxon>Hypsibioidea</taxon>
        <taxon>Ramazzottiidae</taxon>
        <taxon>Ramazzottius</taxon>
    </lineage>
</organism>
<evidence type="ECO:0000256" key="8">
    <source>
        <dbReference type="ARBA" id="ARBA00023065"/>
    </source>
</evidence>
<keyword evidence="10" id="KW-0739">Sodium transport</keyword>
<dbReference type="PANTHER" id="PTHR42985">
    <property type="entry name" value="SODIUM-COUPLED MONOCARBOXYLATE TRANSPORTER"/>
    <property type="match status" value="1"/>
</dbReference>
<dbReference type="GO" id="GO:0015293">
    <property type="term" value="F:symporter activity"/>
    <property type="evidence" value="ECO:0007669"/>
    <property type="project" value="TreeGrafter"/>
</dbReference>
<feature type="transmembrane region" description="Helical" evidence="12">
    <location>
        <begin position="134"/>
        <end position="153"/>
    </location>
</feature>
<keyword evidence="4" id="KW-1003">Cell membrane</keyword>
<feature type="transmembrane region" description="Helical" evidence="12">
    <location>
        <begin position="165"/>
        <end position="184"/>
    </location>
</feature>
<dbReference type="InterPro" id="IPR038377">
    <property type="entry name" value="Na/Glc_symporter_sf"/>
</dbReference>
<evidence type="ECO:0000313" key="14">
    <source>
        <dbReference type="Proteomes" id="UP000186922"/>
    </source>
</evidence>
<evidence type="ECO:0000256" key="10">
    <source>
        <dbReference type="ARBA" id="ARBA00023201"/>
    </source>
</evidence>
<dbReference type="Pfam" id="PF00474">
    <property type="entry name" value="SSF"/>
    <property type="match status" value="1"/>
</dbReference>
<dbReference type="Gene3D" id="1.20.1730.10">
    <property type="entry name" value="Sodium/glucose cotransporter"/>
    <property type="match status" value="1"/>
</dbReference>
<feature type="transmembrane region" description="Helical" evidence="12">
    <location>
        <begin position="346"/>
        <end position="372"/>
    </location>
</feature>
<proteinExistence type="inferred from homology"/>
<keyword evidence="7" id="KW-0915">Sodium</keyword>
<dbReference type="PROSITE" id="PS50283">
    <property type="entry name" value="NA_SOLUT_SYMP_3"/>
    <property type="match status" value="1"/>
</dbReference>
<evidence type="ECO:0000256" key="9">
    <source>
        <dbReference type="ARBA" id="ARBA00023136"/>
    </source>
</evidence>
<evidence type="ECO:0000256" key="4">
    <source>
        <dbReference type="ARBA" id="ARBA00022475"/>
    </source>
</evidence>
<dbReference type="STRING" id="947166.A0A1D1UHP9"/>
<feature type="transmembrane region" description="Helical" evidence="12">
    <location>
        <begin position="515"/>
        <end position="538"/>
    </location>
</feature>
<sequence>MARLPVYSLESIPKFAWVDYGILGLMLTLSAAIGIYQACTGGKQKTAGEFLLGNSKLHIVPVTMSLLAGFMSAVTLLGVPAETYLNGMGYWLVGVPFCVTIPMVVYIYVPIFYNLKCISVFEYLEKRFCRSIRIFAVILFVLNTVIYLAVVLYGPSTALSAVTRIPEWMCILIVGSICTFYTSIGGVKAVVWTDALQLTLMFGGSITVLAVAVYHGGGPSEVVELAQRSGRFDDLHDFSVDPKDRHTVWSVLAGGFVLWAGTYGIHQQQVQRYLSLSSRKEAQLCLWLSLPGFLALMSIVCWTGMAFYAYFRFCDPMWQGLISSADQMLPLFTMETLGHWPGVPGLVVVGVFSGSLSSISSGLNSLAALLLEDCFKLIKPTLSSTAQIRISKSAAVGFGLCSIGLAFLVSQVGGIIEFANSLYGMLSGPLLGLYVLGIFFPCTSSKGAATGYVAGLITTLWIGIGAKLTPTMYPQPIRGLYTDPATCPHIKGSYPTIKDIDLHNADIPDIFQISYFWYGPIGVTVTVVIGVLSSLLTGRTKGEDIDPRLMYPLFSRLAFFLPHHVRKKLEFGVPYDKLSANSEVDASAFHLETDFITAGRLPPSPAFVVKRDR</sequence>
<feature type="transmembrane region" description="Helical" evidence="12">
    <location>
        <begin position="247"/>
        <end position="265"/>
    </location>
</feature>
<comment type="caution">
    <text evidence="13">The sequence shown here is derived from an EMBL/GenBank/DDBJ whole genome shotgun (WGS) entry which is preliminary data.</text>
</comment>
<feature type="transmembrane region" description="Helical" evidence="12">
    <location>
        <begin position="59"/>
        <end position="79"/>
    </location>
</feature>
<keyword evidence="8" id="KW-0406">Ion transport</keyword>
<evidence type="ECO:0000313" key="13">
    <source>
        <dbReference type="EMBL" id="GAU89244.1"/>
    </source>
</evidence>
<feature type="transmembrane region" description="Helical" evidence="12">
    <location>
        <begin position="91"/>
        <end position="113"/>
    </location>
</feature>
<evidence type="ECO:0000256" key="11">
    <source>
        <dbReference type="RuleBase" id="RU362091"/>
    </source>
</evidence>
<feature type="transmembrane region" description="Helical" evidence="12">
    <location>
        <begin position="286"/>
        <end position="311"/>
    </location>
</feature>
<evidence type="ECO:0000256" key="1">
    <source>
        <dbReference type="ARBA" id="ARBA00004651"/>
    </source>
</evidence>
<dbReference type="InterPro" id="IPR001734">
    <property type="entry name" value="Na/solute_symporter"/>
</dbReference>
<evidence type="ECO:0000256" key="12">
    <source>
        <dbReference type="SAM" id="Phobius"/>
    </source>
</evidence>
<feature type="transmembrane region" description="Helical" evidence="12">
    <location>
        <begin position="393"/>
        <end position="416"/>
    </location>
</feature>
<gene>
    <name evidence="13" type="primary">RvY_01816-1</name>
    <name evidence="13" type="synonym">RvY_01816.1</name>
    <name evidence="13" type="ORF">RvY_01816</name>
</gene>
<evidence type="ECO:0000256" key="2">
    <source>
        <dbReference type="ARBA" id="ARBA00006434"/>
    </source>
</evidence>